<dbReference type="PROSITE" id="PS50110">
    <property type="entry name" value="RESPONSE_REGULATORY"/>
    <property type="match status" value="1"/>
</dbReference>
<dbReference type="GO" id="GO:0003677">
    <property type="term" value="F:DNA binding"/>
    <property type="evidence" value="ECO:0007669"/>
    <property type="project" value="InterPro"/>
</dbReference>
<dbReference type="Gene3D" id="2.40.50.1020">
    <property type="entry name" value="LytTr DNA-binding domain"/>
    <property type="match status" value="1"/>
</dbReference>
<dbReference type="Gene3D" id="3.40.50.2300">
    <property type="match status" value="1"/>
</dbReference>
<dbReference type="Proteomes" id="UP000501802">
    <property type="component" value="Chromosome"/>
</dbReference>
<keyword evidence="1" id="KW-0597">Phosphoprotein</keyword>
<dbReference type="SUPFAM" id="SSF52172">
    <property type="entry name" value="CheY-like"/>
    <property type="match status" value="1"/>
</dbReference>
<dbReference type="RefSeq" id="WP_167218693.1">
    <property type="nucleotide sequence ID" value="NZ_CP050063.1"/>
</dbReference>
<evidence type="ECO:0000256" key="1">
    <source>
        <dbReference type="PROSITE-ProRule" id="PRU00169"/>
    </source>
</evidence>
<proteinExistence type="predicted"/>
<name>A0A6G9AYU7_9BACT</name>
<reference evidence="4 5" key="1">
    <citation type="submission" date="2020-03" db="EMBL/GenBank/DDBJ databases">
        <authorList>
            <person name="Kim M.K."/>
        </authorList>
    </citation>
    <scope>NUCLEOTIDE SEQUENCE [LARGE SCALE GENOMIC DNA]</scope>
    <source>
        <strain evidence="4 5">BT328</strain>
    </source>
</reference>
<dbReference type="PANTHER" id="PTHR45526">
    <property type="entry name" value="TRANSCRIPTIONAL REGULATORY PROTEIN DPIA"/>
    <property type="match status" value="1"/>
</dbReference>
<evidence type="ECO:0000313" key="5">
    <source>
        <dbReference type="Proteomes" id="UP000501802"/>
    </source>
</evidence>
<dbReference type="GO" id="GO:0000156">
    <property type="term" value="F:phosphorelay response regulator activity"/>
    <property type="evidence" value="ECO:0007669"/>
    <property type="project" value="TreeGrafter"/>
</dbReference>
<feature type="domain" description="Response regulatory" evidence="2">
    <location>
        <begin position="4"/>
        <end position="115"/>
    </location>
</feature>
<dbReference type="Pfam" id="PF00072">
    <property type="entry name" value="Response_reg"/>
    <property type="match status" value="1"/>
</dbReference>
<feature type="modified residue" description="4-aspartylphosphate" evidence="1">
    <location>
        <position position="55"/>
    </location>
</feature>
<dbReference type="PANTHER" id="PTHR45526:SF1">
    <property type="entry name" value="TRANSCRIPTIONAL REGULATORY PROTEIN DCUR-RELATED"/>
    <property type="match status" value="1"/>
</dbReference>
<protein>
    <submittedName>
        <fullName evidence="4">Response regulator transcription factor</fullName>
    </submittedName>
</protein>
<dbReference type="KEGG" id="spib:G8759_04565"/>
<dbReference type="InterPro" id="IPR011006">
    <property type="entry name" value="CheY-like_superfamily"/>
</dbReference>
<dbReference type="SMART" id="SM00448">
    <property type="entry name" value="REC"/>
    <property type="match status" value="1"/>
</dbReference>
<dbReference type="AlphaFoldDB" id="A0A6G9AYU7"/>
<dbReference type="InterPro" id="IPR007492">
    <property type="entry name" value="LytTR_DNA-bd_dom"/>
</dbReference>
<gene>
    <name evidence="4" type="ORF">G8759_04565</name>
</gene>
<feature type="domain" description="HTH LytTR-type" evidence="3">
    <location>
        <begin position="148"/>
        <end position="247"/>
    </location>
</feature>
<dbReference type="SMART" id="SM00850">
    <property type="entry name" value="LytTR"/>
    <property type="match status" value="1"/>
</dbReference>
<dbReference type="PROSITE" id="PS50930">
    <property type="entry name" value="HTH_LYTTR"/>
    <property type="match status" value="1"/>
</dbReference>
<dbReference type="InterPro" id="IPR001789">
    <property type="entry name" value="Sig_transdc_resp-reg_receiver"/>
</dbReference>
<sequence length="250" mass="28355">MKIRCLLVDDEPHALEVIETYVGMVDGLEIVGKCHNAIQAFGVLQATSVDLLFLDIKMPQLLGTDFVRSLRQPPKIIFTTAYRDYALEGYELDVVDYLLKPIPFERFLRAVSKVMKAEQIPIRAGHAEPPSVLSVEKPAEALHTNTFLYFRVDRKMVKVFTRDILYIESLKDYVKIVTADARPLVVKQSISSLEEMLPEAVFLRIHRSFIVAVDKISAYTPSYVDVAGQELPIGRLYHKEVGQVLKMGME</sequence>
<dbReference type="InterPro" id="IPR051271">
    <property type="entry name" value="2C-system_Tx_regulators"/>
</dbReference>
<evidence type="ECO:0000259" key="2">
    <source>
        <dbReference type="PROSITE" id="PS50110"/>
    </source>
</evidence>
<evidence type="ECO:0000313" key="4">
    <source>
        <dbReference type="EMBL" id="QIP17661.1"/>
    </source>
</evidence>
<keyword evidence="5" id="KW-1185">Reference proteome</keyword>
<dbReference type="EMBL" id="CP050063">
    <property type="protein sequence ID" value="QIP17661.1"/>
    <property type="molecule type" value="Genomic_DNA"/>
</dbReference>
<evidence type="ECO:0000259" key="3">
    <source>
        <dbReference type="PROSITE" id="PS50930"/>
    </source>
</evidence>
<accession>A0A6G9AYU7</accession>
<dbReference type="Pfam" id="PF04397">
    <property type="entry name" value="LytTR"/>
    <property type="match status" value="1"/>
</dbReference>
<organism evidence="4 5">
    <name type="scientific">Spirosoma aureum</name>
    <dbReference type="NCBI Taxonomy" id="2692134"/>
    <lineage>
        <taxon>Bacteria</taxon>
        <taxon>Pseudomonadati</taxon>
        <taxon>Bacteroidota</taxon>
        <taxon>Cytophagia</taxon>
        <taxon>Cytophagales</taxon>
        <taxon>Cytophagaceae</taxon>
        <taxon>Spirosoma</taxon>
    </lineage>
</organism>